<accession>O07072</accession>
<dbReference type="EMBL" id="AF001356">
    <property type="protein sequence ID" value="AAB58744.1"/>
    <property type="molecule type" value="Genomic_DNA"/>
</dbReference>
<dbReference type="PIRSF" id="PIRSF000040">
    <property type="entry name" value="MMOH_comp"/>
    <property type="match status" value="1"/>
</dbReference>
<dbReference type="InterPro" id="IPR003430">
    <property type="entry name" value="Phenol_Hydrox"/>
</dbReference>
<evidence type="ECO:0000256" key="2">
    <source>
        <dbReference type="ARBA" id="ARBA00023033"/>
    </source>
</evidence>
<reference evidence="3" key="1">
    <citation type="journal article" date="2000" name="J. Ind. Microbiol. Biotechnol.">
        <title>The catechol 2,3-dioxygenase gene and toluene monooxygenase genes from Burkholderia sp. AA1, an isolate capable of degrading aliphatic hydrocarbons and toluene.</title>
        <authorList>
            <person name="Ma Y."/>
            <person name="Herson D.S."/>
        </authorList>
    </citation>
    <scope>NUCLEOTIDE SEQUENCE</scope>
    <source>
        <strain evidence="3">AA1</strain>
    </source>
</reference>
<dbReference type="Pfam" id="PF02332">
    <property type="entry name" value="Phenol_Hydrox"/>
    <property type="match status" value="1"/>
</dbReference>
<proteinExistence type="predicted"/>
<evidence type="ECO:0000313" key="3">
    <source>
        <dbReference type="EMBL" id="AAB58744.1"/>
    </source>
</evidence>
<dbReference type="GO" id="GO:0016709">
    <property type="term" value="F:oxidoreductase activity, acting on paired donors, with incorporation or reduction of molecular oxygen, NAD(P)H as one donor, and incorporation of one atom of oxygen"/>
    <property type="evidence" value="ECO:0007669"/>
    <property type="project" value="InterPro"/>
</dbReference>
<keyword evidence="2 3" id="KW-0503">Monooxygenase</keyword>
<organism evidence="3">
    <name type="scientific">Burkholderia cepacia</name>
    <name type="common">Pseudomonas cepacia</name>
    <dbReference type="NCBI Taxonomy" id="292"/>
    <lineage>
        <taxon>Bacteria</taxon>
        <taxon>Pseudomonadati</taxon>
        <taxon>Pseudomonadota</taxon>
        <taxon>Betaproteobacteria</taxon>
        <taxon>Burkholderiales</taxon>
        <taxon>Burkholderiaceae</taxon>
        <taxon>Burkholderia</taxon>
        <taxon>Burkholderia cepacia complex</taxon>
    </lineage>
</organism>
<dbReference type="Gene3D" id="1.10.620.20">
    <property type="entry name" value="Ribonucleotide Reductase, subunit A"/>
    <property type="match status" value="1"/>
</dbReference>
<dbReference type="InterPro" id="IPR012348">
    <property type="entry name" value="RNR-like"/>
</dbReference>
<evidence type="ECO:0000256" key="1">
    <source>
        <dbReference type="ARBA" id="ARBA00023002"/>
    </source>
</evidence>
<name>O07072_BURCE</name>
<gene>
    <name evidence="3" type="primary">tbhE</name>
</gene>
<dbReference type="InterPro" id="IPR012078">
    <property type="entry name" value="MP_mOase_hydro"/>
</dbReference>
<dbReference type="SUPFAM" id="SSF47240">
    <property type="entry name" value="Ferritin-like"/>
    <property type="match status" value="1"/>
</dbReference>
<dbReference type="AlphaFoldDB" id="O07072"/>
<dbReference type="CDD" id="cd01058">
    <property type="entry name" value="AAMH_B"/>
    <property type="match status" value="1"/>
</dbReference>
<sequence length="332" mass="38195">MSEIQVLKPLKTWSHFAERRRKPSEYEIVSTNLHFTDRDPNAPYELAPDMWMNRWYKQNTLNSPLKHDDWNAFRDPDQVIYRTYNLMQDGQEAYVYGLFDQFNAREHDKVLDPRWAGKLARLYTPARYLFHTLQMASAYVGTDGSLQATITNCQLLSDGLNPFRWWSHTAYRTKELSLAFDDKSFGTDERQYWETDPAWQGFRELMEKVLVTWDWAEAFVAFSLVAIPAVEEAVLRKLGESGQHNGDTLVGLLNDAQLVDAARHRRWAATLVKMAVEKAGQRRTLIKKMGSSKWEPLADSAITAYCTALSDVPDASASARLATREFRNSLGL</sequence>
<keyword evidence="1" id="KW-0560">Oxidoreductase</keyword>
<dbReference type="InterPro" id="IPR009078">
    <property type="entry name" value="Ferritin-like_SF"/>
</dbReference>
<protein>
    <submittedName>
        <fullName evidence="3">Toluene-3-monooxygenase oxygenase subunit 2</fullName>
    </submittedName>
</protein>